<gene>
    <name evidence="1" type="ORF">AC230_06860</name>
</gene>
<keyword evidence="2" id="KW-1185">Reference proteome</keyword>
<name>A0A0K9XIG9_9ACTN</name>
<accession>A0A0K9XIG9</accession>
<protein>
    <submittedName>
        <fullName evidence="1">Uncharacterized protein</fullName>
    </submittedName>
</protein>
<organism evidence="1 2">
    <name type="scientific">Streptomyces caatingaensis</name>
    <dbReference type="NCBI Taxonomy" id="1678637"/>
    <lineage>
        <taxon>Bacteria</taxon>
        <taxon>Bacillati</taxon>
        <taxon>Actinomycetota</taxon>
        <taxon>Actinomycetes</taxon>
        <taxon>Kitasatosporales</taxon>
        <taxon>Streptomycetaceae</taxon>
        <taxon>Streptomyces</taxon>
    </lineage>
</organism>
<dbReference type="PATRIC" id="fig|1678637.3.peg.1493"/>
<evidence type="ECO:0000313" key="1">
    <source>
        <dbReference type="EMBL" id="KNB53174.1"/>
    </source>
</evidence>
<dbReference type="Proteomes" id="UP000037288">
    <property type="component" value="Unassembled WGS sequence"/>
</dbReference>
<dbReference type="EMBL" id="LFXA01000003">
    <property type="protein sequence ID" value="KNB53174.1"/>
    <property type="molecule type" value="Genomic_DNA"/>
</dbReference>
<proteinExistence type="predicted"/>
<comment type="caution">
    <text evidence="1">The sequence shown here is derived from an EMBL/GenBank/DDBJ whole genome shotgun (WGS) entry which is preliminary data.</text>
</comment>
<dbReference type="AlphaFoldDB" id="A0A0K9XIG9"/>
<reference evidence="2" key="1">
    <citation type="submission" date="2015-07" db="EMBL/GenBank/DDBJ databases">
        <title>Draft genome sequence of Streptomyces sp. CMAA 1322, a bacterium isolated from Caatinga biome, from dry forest semiarid of Brazil.</title>
        <authorList>
            <person name="Santos S.N."/>
            <person name="Gacesa R."/>
            <person name="Taketani R.G."/>
            <person name="Long P.F."/>
            <person name="Melo I.S."/>
        </authorList>
    </citation>
    <scope>NUCLEOTIDE SEQUENCE [LARGE SCALE GENOMIC DNA]</scope>
    <source>
        <strain evidence="2">CMAA 1322</strain>
    </source>
</reference>
<evidence type="ECO:0000313" key="2">
    <source>
        <dbReference type="Proteomes" id="UP000037288"/>
    </source>
</evidence>
<sequence length="122" mass="13162">MLAVGLAALGTTAQASHPAAETRPAAASRTCNRLDDGRLCLTVDGSTVDLNYDKTAGGHITARFKYTFRGQDHLDEGAFTLYAGRWASYQWKGQRLGCGDIIGQLVVEGERTYSTPPINPCR</sequence>